<comment type="caution">
    <text evidence="1">The sequence shown here is derived from an EMBL/GenBank/DDBJ whole genome shotgun (WGS) entry which is preliminary data.</text>
</comment>
<dbReference type="AlphaFoldDB" id="A0ABD2YAZ5"/>
<accession>A0ABD2YAZ5</accession>
<dbReference type="EMBL" id="JBJUIK010000014">
    <property type="protein sequence ID" value="KAL3503861.1"/>
    <property type="molecule type" value="Genomic_DNA"/>
</dbReference>
<name>A0ABD2YAZ5_9GENT</name>
<dbReference type="Proteomes" id="UP001630127">
    <property type="component" value="Unassembled WGS sequence"/>
</dbReference>
<organism evidence="1 2">
    <name type="scientific">Cinchona calisaya</name>
    <dbReference type="NCBI Taxonomy" id="153742"/>
    <lineage>
        <taxon>Eukaryota</taxon>
        <taxon>Viridiplantae</taxon>
        <taxon>Streptophyta</taxon>
        <taxon>Embryophyta</taxon>
        <taxon>Tracheophyta</taxon>
        <taxon>Spermatophyta</taxon>
        <taxon>Magnoliopsida</taxon>
        <taxon>eudicotyledons</taxon>
        <taxon>Gunneridae</taxon>
        <taxon>Pentapetalae</taxon>
        <taxon>asterids</taxon>
        <taxon>lamiids</taxon>
        <taxon>Gentianales</taxon>
        <taxon>Rubiaceae</taxon>
        <taxon>Cinchonoideae</taxon>
        <taxon>Cinchoneae</taxon>
        <taxon>Cinchona</taxon>
    </lineage>
</organism>
<protein>
    <submittedName>
        <fullName evidence="1">Uncharacterized protein</fullName>
    </submittedName>
</protein>
<reference evidence="1 2" key="1">
    <citation type="submission" date="2024-11" db="EMBL/GenBank/DDBJ databases">
        <title>A near-complete genome assembly of Cinchona calisaya.</title>
        <authorList>
            <person name="Lian D.C."/>
            <person name="Zhao X.W."/>
            <person name="Wei L."/>
        </authorList>
    </citation>
    <scope>NUCLEOTIDE SEQUENCE [LARGE SCALE GENOMIC DNA]</scope>
    <source>
        <tissue evidence="1">Nenye</tissue>
    </source>
</reference>
<evidence type="ECO:0000313" key="1">
    <source>
        <dbReference type="EMBL" id="KAL3503861.1"/>
    </source>
</evidence>
<proteinExistence type="predicted"/>
<gene>
    <name evidence="1" type="ORF">ACH5RR_033702</name>
</gene>
<evidence type="ECO:0000313" key="2">
    <source>
        <dbReference type="Proteomes" id="UP001630127"/>
    </source>
</evidence>
<keyword evidence="2" id="KW-1185">Reference proteome</keyword>
<sequence length="106" mass="11954">MVKNKDLVKERILSFKKSISKENKSGGSSVIGQLGFPRDEMVSNSLFEKIFKVMSSAIQNSIVVVREVIAKDATRRYAKFKLTIEEVRQECSTNRGLGEKELIEVS</sequence>